<protein>
    <submittedName>
        <fullName evidence="4 5">Uncharacterized protein</fullName>
    </submittedName>
</protein>
<dbReference type="FunCoup" id="T1G2V0">
    <property type="interactions" value="2"/>
</dbReference>
<feature type="chain" id="PRO_5010981105" evidence="1">
    <location>
        <begin position="25"/>
        <end position="1147"/>
    </location>
</feature>
<keyword evidence="1" id="KW-0732">Signal</keyword>
<dbReference type="GO" id="GO:0036126">
    <property type="term" value="C:sperm flagellum"/>
    <property type="evidence" value="ECO:0000318"/>
    <property type="project" value="GO_Central"/>
</dbReference>
<evidence type="ECO:0000313" key="4">
    <source>
        <dbReference type="EMBL" id="ESO06870.1"/>
    </source>
</evidence>
<sequence length="1147" mass="132770">MDGSANYFNSLFLICFAALPCCDIDCARLAMRVLFNDIPDLQNCFLICSPGIPLNEPLITVFHPLACNFNTNREKWRGFVAVREQHAKLLHVREARVEDNDDLIPLFNERSSTLRKTFGEYFIAEFVKMQSETMKCIVADVEGVAVGFMSVNANFDPEVTKYFELTSFNELREPHPDDVFYNRNPNDFDQNNQSAYNSDSGPSKNFNSVFRLPEKISKFCIISSLYSLQQIVNTSINIENQSIAISAAIDSQKSNLALSKFENTTDMKMTQNNTSLYLFSMLSQKAHFKGTFYGKHSCVCIELFAIDPKFSQRSCDFLLKIFEMFPHVKYCIISVPHLVPEFSLLQRFSRVTPLLTKHIPHELYVFCSAGILDSLIIRQYVAQDKEPIEQMVVNLKNCHEMLSDLEQFVNYGVDEERNEMSVFVAEVEQQVIGFAILRKEENLEYICSHYELESFIYYHQHRRGGHAQLMHFILNPIFNHYSNYFLRELMRQANKTCFYYYFYNNSMTSISTVIKDLIPIKARRQIQYDFELLSSNAPSKKITCEKQPFAILHVNRKLVLERRTTINARIVVVGASDTAIAFLESLVFTPYLRFNNLTIVSPNGLPGERTPANFRLLLMAYNNCYNWSSFSKMGLKIWVNVVYGKMTAINRQNKMLTVNHRTYVPYDYLILCTGTQYLVTCPIEMDPAGVAKSSAHINTPPGRQFLGHMPRAIFTINDPSDADKLICFLNENFLEKDDRLVVHGNTLDAYCCINGLLCVGLKPSQIVFAISPNEDEVITCFNNADIDCKMMRTLNSILGLTVWRDVTITKWNTGRTKLSLNRVTFKDGKGQSYDVNCKALVLFNYRGVDYNAFEAINCSSLVFDRRMVIDANFRTNDPSIRAAGPLTKYQRMYYSEDWTHSNYNAKEVGYRLASTMMPIFDPNQNFESTTPYNDAVKLIPEFTWPKVQSGVLPGMYNYLHIHKPQQRQQPMKVEVKSPDHGYELLSGSVDDKQIGYFRLHVNCHKLVQTITCFTRKEIKADNLICLYGLHHRFLNNLLGRWFEGLITDLYSYFSQPWAMLLYHDRFPLLREEVREVIVNQYIDVRKTLNEFIERVMDDNFLMMEKDKKLLSKKFQESGLDKMTKEKLAKFITHNHPQLPMYIRPIRE</sequence>
<dbReference type="RefSeq" id="XP_009014966.1">
    <property type="nucleotide sequence ID" value="XM_009016718.1"/>
</dbReference>
<evidence type="ECO:0000256" key="1">
    <source>
        <dbReference type="SAM" id="SignalP"/>
    </source>
</evidence>
<dbReference type="SUPFAM" id="SSF51905">
    <property type="entry name" value="FAD/NAD(P)-binding domain"/>
    <property type="match status" value="1"/>
</dbReference>
<feature type="signal peptide" evidence="1">
    <location>
        <begin position="1"/>
        <end position="24"/>
    </location>
</feature>
<accession>T1G2V0</accession>
<dbReference type="EMBL" id="KB096275">
    <property type="protein sequence ID" value="ESO06870.1"/>
    <property type="molecule type" value="Genomic_DNA"/>
</dbReference>
<dbReference type="Gene3D" id="3.40.630.30">
    <property type="match status" value="1"/>
</dbReference>
<dbReference type="InterPro" id="IPR038884">
    <property type="entry name" value="CFAP61"/>
</dbReference>
<dbReference type="OrthoDB" id="382863at2759"/>
<dbReference type="KEGG" id="hro:HELRODRAFT_77249"/>
<organism evidence="5 6">
    <name type="scientific">Helobdella robusta</name>
    <name type="common">Californian leech</name>
    <dbReference type="NCBI Taxonomy" id="6412"/>
    <lineage>
        <taxon>Eukaryota</taxon>
        <taxon>Metazoa</taxon>
        <taxon>Spiralia</taxon>
        <taxon>Lophotrochozoa</taxon>
        <taxon>Annelida</taxon>
        <taxon>Clitellata</taxon>
        <taxon>Hirudinea</taxon>
        <taxon>Rhynchobdellida</taxon>
        <taxon>Glossiphoniidae</taxon>
        <taxon>Helobdella</taxon>
    </lineage>
</organism>
<gene>
    <name evidence="5" type="primary">20215398</name>
    <name evidence="4" type="ORF">HELRODRAFT_77249</name>
</gene>
<dbReference type="InParanoid" id="T1G2V0"/>
<dbReference type="EnsemblMetazoa" id="HelroT77249">
    <property type="protein sequence ID" value="HelroP77249"/>
    <property type="gene ID" value="HelroG77249"/>
</dbReference>
<feature type="domain" description="Cilia- and flagella-associated protein 61 N-terminal" evidence="2">
    <location>
        <begin position="4"/>
        <end position="172"/>
    </location>
</feature>
<keyword evidence="6" id="KW-1185">Reference proteome</keyword>
<dbReference type="EMBL" id="AMQM01003697">
    <property type="status" value="NOT_ANNOTATED_CDS"/>
    <property type="molecule type" value="Genomic_DNA"/>
</dbReference>
<evidence type="ECO:0000313" key="5">
    <source>
        <dbReference type="EnsemblMetazoa" id="HelroP77249"/>
    </source>
</evidence>
<evidence type="ECO:0000259" key="3">
    <source>
        <dbReference type="Pfam" id="PF23150"/>
    </source>
</evidence>
<dbReference type="HOGENOM" id="CLU_003251_0_0_1"/>
<reference evidence="4 6" key="2">
    <citation type="journal article" date="2013" name="Nature">
        <title>Insights into bilaterian evolution from three spiralian genomes.</title>
        <authorList>
            <person name="Simakov O."/>
            <person name="Marletaz F."/>
            <person name="Cho S.J."/>
            <person name="Edsinger-Gonzales E."/>
            <person name="Havlak P."/>
            <person name="Hellsten U."/>
            <person name="Kuo D.H."/>
            <person name="Larsson T."/>
            <person name="Lv J."/>
            <person name="Arendt D."/>
            <person name="Savage R."/>
            <person name="Osoegawa K."/>
            <person name="de Jong P."/>
            <person name="Grimwood J."/>
            <person name="Chapman J.A."/>
            <person name="Shapiro H."/>
            <person name="Aerts A."/>
            <person name="Otillar R.P."/>
            <person name="Terry A.Y."/>
            <person name="Boore J.L."/>
            <person name="Grigoriev I.V."/>
            <person name="Lindberg D.R."/>
            <person name="Seaver E.C."/>
            <person name="Weisblat D.A."/>
            <person name="Putnam N.H."/>
            <person name="Rokhsar D.S."/>
        </authorList>
    </citation>
    <scope>NUCLEOTIDE SEQUENCE</scope>
</reference>
<dbReference type="Pfam" id="PF16092">
    <property type="entry name" value="CFAP61_N"/>
    <property type="match status" value="1"/>
</dbReference>
<dbReference type="Gene3D" id="3.50.50.60">
    <property type="entry name" value="FAD/NAD(P)-binding domain"/>
    <property type="match status" value="2"/>
</dbReference>
<name>T1G2V0_HELRO</name>
<dbReference type="InterPro" id="IPR032151">
    <property type="entry name" value="CFAP61_N"/>
</dbReference>
<dbReference type="InterPro" id="IPR036188">
    <property type="entry name" value="FAD/NAD-bd_sf"/>
</dbReference>
<dbReference type="OMA" id="RWNEGQI"/>
<dbReference type="AlphaFoldDB" id="T1G2V0"/>
<dbReference type="GeneID" id="20215398"/>
<dbReference type="SUPFAM" id="SSF55729">
    <property type="entry name" value="Acyl-CoA N-acyltransferases (Nat)"/>
    <property type="match status" value="1"/>
</dbReference>
<dbReference type="GO" id="GO:0120316">
    <property type="term" value="P:sperm flagellum assembly"/>
    <property type="evidence" value="ECO:0000318"/>
    <property type="project" value="GO_Central"/>
</dbReference>
<reference evidence="6" key="1">
    <citation type="submission" date="2012-12" db="EMBL/GenBank/DDBJ databases">
        <authorList>
            <person name="Hellsten U."/>
            <person name="Grimwood J."/>
            <person name="Chapman J.A."/>
            <person name="Shapiro H."/>
            <person name="Aerts A."/>
            <person name="Otillar R.P."/>
            <person name="Terry A.Y."/>
            <person name="Boore J.L."/>
            <person name="Simakov O."/>
            <person name="Marletaz F."/>
            <person name="Cho S.-J."/>
            <person name="Edsinger-Gonzales E."/>
            <person name="Havlak P."/>
            <person name="Kuo D.-H."/>
            <person name="Larsson T."/>
            <person name="Lv J."/>
            <person name="Arendt D."/>
            <person name="Savage R."/>
            <person name="Osoegawa K."/>
            <person name="de Jong P."/>
            <person name="Lindberg D.R."/>
            <person name="Seaver E.C."/>
            <person name="Weisblat D.A."/>
            <person name="Putnam N.H."/>
            <person name="Grigoriev I.V."/>
            <person name="Rokhsar D.S."/>
        </authorList>
    </citation>
    <scope>NUCLEOTIDE SEQUENCE</scope>
</reference>
<dbReference type="PANTHER" id="PTHR21178:SF8">
    <property type="entry name" value="CILIA- AND FLAGELLA-ASSOCIATED PROTEIN 61"/>
    <property type="match status" value="1"/>
</dbReference>
<feature type="domain" description="CFAP61 dimerisation" evidence="3">
    <location>
        <begin position="940"/>
        <end position="1061"/>
    </location>
</feature>
<reference evidence="5" key="3">
    <citation type="submission" date="2015-06" db="UniProtKB">
        <authorList>
            <consortium name="EnsemblMetazoa"/>
        </authorList>
    </citation>
    <scope>IDENTIFICATION</scope>
</reference>
<dbReference type="InterPro" id="IPR056299">
    <property type="entry name" value="CFAP61_dimer"/>
</dbReference>
<dbReference type="PANTHER" id="PTHR21178">
    <property type="entry name" value="CILIA- AND FLAGELLA-ASSOCIATED PROTEIN 61"/>
    <property type="match status" value="1"/>
</dbReference>
<dbReference type="eggNOG" id="ENOG502QSEC">
    <property type="taxonomic scope" value="Eukaryota"/>
</dbReference>
<dbReference type="STRING" id="6412.T1G2V0"/>
<dbReference type="Proteomes" id="UP000015101">
    <property type="component" value="Unassembled WGS sequence"/>
</dbReference>
<proteinExistence type="predicted"/>
<evidence type="ECO:0000313" key="6">
    <source>
        <dbReference type="Proteomes" id="UP000015101"/>
    </source>
</evidence>
<dbReference type="CTD" id="20215398"/>
<dbReference type="Pfam" id="PF23150">
    <property type="entry name" value="CFAP61_dimer"/>
    <property type="match status" value="1"/>
</dbReference>
<dbReference type="InterPro" id="IPR016181">
    <property type="entry name" value="Acyl_CoA_acyltransferase"/>
</dbReference>
<evidence type="ECO:0000259" key="2">
    <source>
        <dbReference type="Pfam" id="PF16092"/>
    </source>
</evidence>